<dbReference type="PANTHER" id="PTHR33795">
    <property type="entry name" value="INSERTION ELEMENT IS150 PROTEIN INSJ"/>
    <property type="match status" value="1"/>
</dbReference>
<reference evidence="2 3" key="1">
    <citation type="submission" date="2018-06" db="EMBL/GenBank/DDBJ databases">
        <authorList>
            <consortium name="Pathogen Informatics"/>
            <person name="Doyle S."/>
        </authorList>
    </citation>
    <scope>NUCLEOTIDE SEQUENCE [LARGE SCALE GENOMIC DNA]</scope>
    <source>
        <strain evidence="2 3">NCTC12958</strain>
    </source>
</reference>
<proteinExistence type="predicted"/>
<protein>
    <submittedName>
        <fullName evidence="2">IS861, transposase OrfA</fullName>
    </submittedName>
</protein>
<name>A0A2X3UYE1_STRTR</name>
<dbReference type="AlphaFoldDB" id="A0A2X3UYE1"/>
<sequence>MKLTYEDKVQIYELRKQGQTFNQLSKRFGVGASGLRYMTRLIERYGIEIIKKGKHRYDSPELKQEMIDKVLLEGRSQKSVSLDYCLSSGGMLPNWIAQYKKNGYTLLEKRGGRVPKMGRKRKKTWEEMTELERLQEENERLRTEVAYLKKLKELEERDEALQRERQKQLEKRVSGGFRLDLLLETARFARSTYYYQLKQLDGHDKDEETKG</sequence>
<dbReference type="SUPFAM" id="SSF46689">
    <property type="entry name" value="Homeodomain-like"/>
    <property type="match status" value="1"/>
</dbReference>
<dbReference type="Proteomes" id="UP000249634">
    <property type="component" value="Chromosome 1"/>
</dbReference>
<evidence type="ECO:0000313" key="3">
    <source>
        <dbReference type="Proteomes" id="UP000249634"/>
    </source>
</evidence>
<organism evidence="2 3">
    <name type="scientific">Streptococcus thermophilus</name>
    <dbReference type="NCBI Taxonomy" id="1308"/>
    <lineage>
        <taxon>Bacteria</taxon>
        <taxon>Bacillati</taxon>
        <taxon>Bacillota</taxon>
        <taxon>Bacilli</taxon>
        <taxon>Lactobacillales</taxon>
        <taxon>Streptococcaceae</taxon>
        <taxon>Streptococcus</taxon>
    </lineage>
</organism>
<dbReference type="PANTHER" id="PTHR33795:SF1">
    <property type="entry name" value="INSERTION ELEMENT IS150 PROTEIN INSJ"/>
    <property type="match status" value="1"/>
</dbReference>
<accession>A0A2X3UYE1</accession>
<gene>
    <name evidence="2" type="ORF">NCTC12958_01436</name>
</gene>
<dbReference type="InterPro" id="IPR052057">
    <property type="entry name" value="IS150/IS1296_orfA-like"/>
</dbReference>
<feature type="coiled-coil region" evidence="1">
    <location>
        <begin position="124"/>
        <end position="171"/>
    </location>
</feature>
<dbReference type="EMBL" id="LS483339">
    <property type="protein sequence ID" value="SQF25236.1"/>
    <property type="molecule type" value="Genomic_DNA"/>
</dbReference>
<keyword evidence="1" id="KW-0175">Coiled coil</keyword>
<dbReference type="InterPro" id="IPR009057">
    <property type="entry name" value="Homeodomain-like_sf"/>
</dbReference>
<evidence type="ECO:0000313" key="2">
    <source>
        <dbReference type="EMBL" id="SQF25236.1"/>
    </source>
</evidence>
<evidence type="ECO:0000256" key="1">
    <source>
        <dbReference type="SAM" id="Coils"/>
    </source>
</evidence>